<feature type="domain" description="Peptidase S9 prolyl oligopeptidase catalytic" evidence="3">
    <location>
        <begin position="491"/>
        <end position="696"/>
    </location>
</feature>
<dbReference type="InterPro" id="IPR029058">
    <property type="entry name" value="AB_hydrolase_fold"/>
</dbReference>
<sequence length="699" mass="80175">MRYMRKDRCFLMILLCVPLLLPAQKANYGAAGKYDVPELEKVVGSMELVPFFINETDKCWFHWEEANGKRNYYFVDPDKKSVRLLDDKPEPKTKPVNEKSHLPGDVSPNRQWQLYSRNHNLYLKKAGDTVESQLSRDAQLYYSFCINEFDTSTTHVLASEAHWMRDSKYFYVVREDNRKVQTVSLMHAMAARPWIETKKYQYPADKDVTQYELFIGNTQSRQLQQINISKWADQAIAVVHATASDKEIFFTRKKRTGDEIELCAVDLATGHVRTIIHEVSRPYINPDLFAVSIIEGGKEIIWWSDRSGWGHYYLYDSAGNLKSEITPGNWTAGRIVSIDTLKKELYVYGYGKEPNRNPYLQHLYKVSFDGKKQTLLTPENAHHRVFFSPTGNYFIDNFSRIDQEPKTILRDKKGLFICDIIKPDLHSLYATGWKMPEPFMVKAADGITDLYGIMWKPYDFDSTKKYPIISQVYPGPQIETVWPNFTVFDKYNNTSLAQVGFIVVVMGHRGGSPYRNKAYATYGYGNMRDYALADDVSGLQQLARRYSFIDSSRVGIIGHSGGGAMAATAICTYPDFYKVAVASAGNHDNNIYFRSWGETFNGIKEIADTATGKVSFRFKVEVNQSLAKNLKGHLLLVTGEVDNNVQPANTYRMADALIKAGKDFDMLVLPNQNHHYEGLYKTYYENKVRHYFGKHLLGE</sequence>
<comment type="caution">
    <text evidence="5">The sequence shown here is derived from an EMBL/GenBank/DDBJ whole genome shotgun (WGS) entry which is preliminary data.</text>
</comment>
<dbReference type="Pfam" id="PF00930">
    <property type="entry name" value="DPPIV_N"/>
    <property type="match status" value="1"/>
</dbReference>
<feature type="region of interest" description="Disordered" evidence="1">
    <location>
        <begin position="84"/>
        <end position="105"/>
    </location>
</feature>
<dbReference type="InterPro" id="IPR050278">
    <property type="entry name" value="Serine_Prot_S9B/DPPIV"/>
</dbReference>
<dbReference type="InterPro" id="IPR001375">
    <property type="entry name" value="Peptidase_S9_cat"/>
</dbReference>
<reference evidence="5 6" key="1">
    <citation type="submission" date="2019-04" db="EMBL/GenBank/DDBJ databases">
        <title>Niastella caeni sp. nov., isolated from activated sludge.</title>
        <authorList>
            <person name="Sheng M."/>
        </authorList>
    </citation>
    <scope>NUCLEOTIDE SEQUENCE [LARGE SCALE GENOMIC DNA]</scope>
    <source>
        <strain evidence="5 6">HX-2-15</strain>
    </source>
</reference>
<dbReference type="GO" id="GO:0008236">
    <property type="term" value="F:serine-type peptidase activity"/>
    <property type="evidence" value="ECO:0007669"/>
    <property type="project" value="InterPro"/>
</dbReference>
<dbReference type="AlphaFoldDB" id="A0A4S8HXD3"/>
<dbReference type="GO" id="GO:0008239">
    <property type="term" value="F:dipeptidyl-peptidase activity"/>
    <property type="evidence" value="ECO:0007669"/>
    <property type="project" value="TreeGrafter"/>
</dbReference>
<dbReference type="SUPFAM" id="SSF82171">
    <property type="entry name" value="DPP6 N-terminal domain-like"/>
    <property type="match status" value="1"/>
</dbReference>
<feature type="domain" description="Dipeptidylpeptidase IV N-terminal" evidence="4">
    <location>
        <begin position="70"/>
        <end position="403"/>
    </location>
</feature>
<dbReference type="PANTHER" id="PTHR11731">
    <property type="entry name" value="PROTEASE FAMILY S9B,C DIPEPTIDYL-PEPTIDASE IV-RELATED"/>
    <property type="match status" value="1"/>
</dbReference>
<dbReference type="GO" id="GO:0006508">
    <property type="term" value="P:proteolysis"/>
    <property type="evidence" value="ECO:0007669"/>
    <property type="project" value="InterPro"/>
</dbReference>
<dbReference type="Proteomes" id="UP000306918">
    <property type="component" value="Unassembled WGS sequence"/>
</dbReference>
<feature type="compositionally biased region" description="Basic and acidic residues" evidence="1">
    <location>
        <begin position="84"/>
        <end position="102"/>
    </location>
</feature>
<dbReference type="SUPFAM" id="SSF53474">
    <property type="entry name" value="alpha/beta-Hydrolases"/>
    <property type="match status" value="1"/>
</dbReference>
<protein>
    <submittedName>
        <fullName evidence="5">S9 family peptidase</fullName>
    </submittedName>
</protein>
<evidence type="ECO:0000256" key="2">
    <source>
        <dbReference type="SAM" id="SignalP"/>
    </source>
</evidence>
<feature type="chain" id="PRO_5020565254" evidence="2">
    <location>
        <begin position="26"/>
        <end position="699"/>
    </location>
</feature>
<dbReference type="Gene3D" id="3.40.50.1820">
    <property type="entry name" value="alpha/beta hydrolase"/>
    <property type="match status" value="1"/>
</dbReference>
<dbReference type="PANTHER" id="PTHR11731:SF193">
    <property type="entry name" value="DIPEPTIDYL PEPTIDASE 9"/>
    <property type="match status" value="1"/>
</dbReference>
<keyword evidence="6" id="KW-1185">Reference proteome</keyword>
<keyword evidence="2" id="KW-0732">Signal</keyword>
<dbReference type="EMBL" id="STFF01000002">
    <property type="protein sequence ID" value="THU40155.1"/>
    <property type="molecule type" value="Genomic_DNA"/>
</dbReference>
<feature type="signal peptide" evidence="2">
    <location>
        <begin position="1"/>
        <end position="25"/>
    </location>
</feature>
<evidence type="ECO:0000313" key="6">
    <source>
        <dbReference type="Proteomes" id="UP000306918"/>
    </source>
</evidence>
<accession>A0A4S8HXD3</accession>
<evidence type="ECO:0000259" key="4">
    <source>
        <dbReference type="Pfam" id="PF00930"/>
    </source>
</evidence>
<proteinExistence type="predicted"/>
<dbReference type="OrthoDB" id="9812921at2"/>
<dbReference type="Gene3D" id="2.140.10.30">
    <property type="entry name" value="Dipeptidylpeptidase IV, N-terminal domain"/>
    <property type="match status" value="1"/>
</dbReference>
<evidence type="ECO:0000259" key="3">
    <source>
        <dbReference type="Pfam" id="PF00326"/>
    </source>
</evidence>
<dbReference type="Pfam" id="PF00326">
    <property type="entry name" value="Peptidase_S9"/>
    <property type="match status" value="1"/>
</dbReference>
<gene>
    <name evidence="5" type="ORF">FAM09_09755</name>
</gene>
<evidence type="ECO:0000256" key="1">
    <source>
        <dbReference type="SAM" id="MobiDB-lite"/>
    </source>
</evidence>
<organism evidence="5 6">
    <name type="scientific">Niastella caeni</name>
    <dbReference type="NCBI Taxonomy" id="2569763"/>
    <lineage>
        <taxon>Bacteria</taxon>
        <taxon>Pseudomonadati</taxon>
        <taxon>Bacteroidota</taxon>
        <taxon>Chitinophagia</taxon>
        <taxon>Chitinophagales</taxon>
        <taxon>Chitinophagaceae</taxon>
        <taxon>Niastella</taxon>
    </lineage>
</organism>
<dbReference type="InterPro" id="IPR002469">
    <property type="entry name" value="Peptidase_S9B_N"/>
</dbReference>
<name>A0A4S8HXD3_9BACT</name>
<evidence type="ECO:0000313" key="5">
    <source>
        <dbReference type="EMBL" id="THU40155.1"/>
    </source>
</evidence>